<sequence length="772" mass="84482">MAILISGILKDGMSNPMAGYTVLFISKKNTSDVLNTVVGKTVTDNFGAYSINAGVGEYVVAYYREGLETKTAGCIKVLPDSVPGDINSFLTTPGESELTPEIVQAVMNYRNQAQAAAEAAIKAAKDAKLYVDSAVGLQKPYLDIDLAKADITSGAIKDKQVFSVVSPTKKNTYDLWYNNAGVATPILNTDGVQVSYPSTSALDEVLNLVKQSETATHFFEVVDDFEYIGFSISGEDGTINSMDNIILTPNKLQNKKVTIEDNRLDIGSTEITQQDSEYLIYLEDGRGYQLEVSTGANNSGTTPPPENDWQQLIQRNAENIAKANAIFRKRNTFTQPFNCKYNGVIMTSQSLGTGYEGWPAISNVWYENLNNKMLGNSTRPSSRSANEFIPLGNSSLQNLKAVTQSIDGLSILNDSQTSALAPGASNEGESPIVAAVNYLKYLYLEDKGLKSDDNMILVASDTGVAGRTIEQLINILFKRFTDAVDGQMAAAIAAGGDYCVPLIFFMQGEWNYTTAYGGTVDPTEYKAFVNTYFDMVTNYVMTKTGQEKPPAFVIYQTGAGYTNVDDLIKIGKAQFELSQEREGVVMASTVYQETDKGGHLQPNGYANVGARLGYAAFKYCIKRENFVPTHIKNYVAKGKEVLCNVIAYEYPIISKPAYNVVTPMDYLSKGFKPVDSAGINQVTSVEFVADSIIKLNLQREIVGDLWIVYAGKNDYNGNGNICDSSSVLCPYKYVYQEGRGQYPATNIPELVGKPYDMSNWLVANRIQAEVIK</sequence>
<dbReference type="Gene3D" id="3.40.50.1110">
    <property type="entry name" value="SGNH hydrolase"/>
    <property type="match status" value="1"/>
</dbReference>
<dbReference type="Proteomes" id="UP000595249">
    <property type="component" value="Segment"/>
</dbReference>
<dbReference type="InterPro" id="IPR013609">
    <property type="entry name" value="Stf-like_N"/>
</dbReference>
<accession>A0A7T3N9S7</accession>
<dbReference type="EMBL" id="MW021761">
    <property type="protein sequence ID" value="QPX74988.1"/>
    <property type="molecule type" value="Genomic_DNA"/>
</dbReference>
<evidence type="ECO:0000259" key="1">
    <source>
        <dbReference type="Pfam" id="PF08400"/>
    </source>
</evidence>
<dbReference type="SUPFAM" id="SSF52266">
    <property type="entry name" value="SGNH hydrolase"/>
    <property type="match status" value="1"/>
</dbReference>
<dbReference type="InterPro" id="IPR008969">
    <property type="entry name" value="CarboxyPept-like_regulatory"/>
</dbReference>
<dbReference type="RefSeq" id="YP_010774074.1">
    <property type="nucleotide sequence ID" value="NC_074751.1"/>
</dbReference>
<proteinExistence type="predicted"/>
<protein>
    <submittedName>
        <fullName evidence="2">Putative tailspike protein</fullName>
    </submittedName>
</protein>
<organism evidence="2 3">
    <name type="scientific">Serratia phage vB_SmaS_Rovert</name>
    <dbReference type="NCBI Taxonomy" id="2777363"/>
    <lineage>
        <taxon>Viruses</taxon>
        <taxon>Duplodnaviria</taxon>
        <taxon>Heunggongvirae</taxon>
        <taxon>Uroviricota</taxon>
        <taxon>Caudoviricetes</taxon>
        <taxon>Rovertvirus</taxon>
        <taxon>Rovertvirus rovert</taxon>
    </lineage>
</organism>
<dbReference type="GeneID" id="80456975"/>
<dbReference type="KEGG" id="vg:80456975"/>
<keyword evidence="3" id="KW-1185">Reference proteome</keyword>
<dbReference type="SUPFAM" id="SSF49464">
    <property type="entry name" value="Carboxypeptidase regulatory domain-like"/>
    <property type="match status" value="1"/>
</dbReference>
<evidence type="ECO:0000313" key="3">
    <source>
        <dbReference type="Proteomes" id="UP000595249"/>
    </source>
</evidence>
<reference evidence="2 3" key="1">
    <citation type="submission" date="2020-09" db="EMBL/GenBank/DDBJ databases">
        <authorList>
            <person name="Marshall N."/>
            <person name="Wilson M.E."/>
            <person name="Walker J.K."/>
            <person name="Johnson L."/>
            <person name="Sharma R."/>
            <person name="Carr E."/>
            <person name="Grose J.H."/>
        </authorList>
    </citation>
    <scope>NUCLEOTIDE SEQUENCE [LARGE SCALE GENOMIC DNA]</scope>
</reference>
<dbReference type="InterPro" id="IPR036514">
    <property type="entry name" value="SGNH_hydro_sf"/>
</dbReference>
<evidence type="ECO:0000313" key="2">
    <source>
        <dbReference type="EMBL" id="QPX74988.1"/>
    </source>
</evidence>
<feature type="domain" description="Lambda-like tail fibre protein N-terminal" evidence="1">
    <location>
        <begin position="1"/>
        <end position="128"/>
    </location>
</feature>
<name>A0A7T3N9S7_9CAUD</name>
<dbReference type="Pfam" id="PF08400">
    <property type="entry name" value="phage_tail_N"/>
    <property type="match status" value="1"/>
</dbReference>